<name>A0A8S5VIL9_9CAUD</name>
<reference evidence="1" key="1">
    <citation type="journal article" date="2021" name="Proc. Natl. Acad. Sci. U.S.A.">
        <title>A Catalog of Tens of Thousands of Viruses from Human Metagenomes Reveals Hidden Associations with Chronic Diseases.</title>
        <authorList>
            <person name="Tisza M.J."/>
            <person name="Buck C.B."/>
        </authorList>
    </citation>
    <scope>NUCLEOTIDE SEQUENCE</scope>
    <source>
        <strain evidence="1">Ct9H612</strain>
    </source>
</reference>
<evidence type="ECO:0000313" key="1">
    <source>
        <dbReference type="EMBL" id="DAG06556.1"/>
    </source>
</evidence>
<proteinExistence type="predicted"/>
<organism evidence="1">
    <name type="scientific">Podoviridae sp. ct9H612</name>
    <dbReference type="NCBI Taxonomy" id="2825226"/>
    <lineage>
        <taxon>Viruses</taxon>
        <taxon>Duplodnaviria</taxon>
        <taxon>Heunggongvirae</taxon>
        <taxon>Uroviricota</taxon>
        <taxon>Caudoviricetes</taxon>
    </lineage>
</organism>
<accession>A0A8S5VIL9</accession>
<sequence>MVNLFYSYQDGSMYMLNKHCPLELLMEEHTGGDGLLIYASKGVFEIVEYIDGVESGFTTRVMPKVKSQQAILCATWTVA</sequence>
<protein>
    <submittedName>
        <fullName evidence="1">Uncharacterized protein</fullName>
    </submittedName>
</protein>
<dbReference type="EMBL" id="BK016274">
    <property type="protein sequence ID" value="DAG06556.1"/>
    <property type="molecule type" value="Genomic_DNA"/>
</dbReference>